<keyword evidence="3" id="KW-1185">Reference proteome</keyword>
<comment type="caution">
    <text evidence="2">The sequence shown here is derived from an EMBL/GenBank/DDBJ whole genome shotgun (WGS) entry which is preliminary data.</text>
</comment>
<protein>
    <submittedName>
        <fullName evidence="2">Putative amidohydrolase</fullName>
    </submittedName>
</protein>
<dbReference type="CDD" id="cd07574">
    <property type="entry name" value="nitrilase_Rim1_like"/>
    <property type="match status" value="1"/>
</dbReference>
<dbReference type="InterPro" id="IPR036526">
    <property type="entry name" value="C-N_Hydrolase_sf"/>
</dbReference>
<keyword evidence="2" id="KW-0378">Hydrolase</keyword>
<dbReference type="Pfam" id="PF00795">
    <property type="entry name" value="CN_hydrolase"/>
    <property type="match status" value="1"/>
</dbReference>
<reference evidence="2 3" key="1">
    <citation type="submission" date="2018-04" db="EMBL/GenBank/DDBJ databases">
        <title>Genomic Encyclopedia of Archaeal and Bacterial Type Strains, Phase II (KMG-II): from individual species to whole genera.</title>
        <authorList>
            <person name="Goeker M."/>
        </authorList>
    </citation>
    <scope>NUCLEOTIDE SEQUENCE [LARGE SCALE GENOMIC DNA]</scope>
    <source>
        <strain evidence="2 3">DSM 29955</strain>
    </source>
</reference>
<dbReference type="RefSeq" id="WP_108385382.1">
    <property type="nucleotide sequence ID" value="NZ_QBUD01000002.1"/>
</dbReference>
<organism evidence="2 3">
    <name type="scientific">Yoonia sediminilitoris</name>
    <dbReference type="NCBI Taxonomy" id="1286148"/>
    <lineage>
        <taxon>Bacteria</taxon>
        <taxon>Pseudomonadati</taxon>
        <taxon>Pseudomonadota</taxon>
        <taxon>Alphaproteobacteria</taxon>
        <taxon>Rhodobacterales</taxon>
        <taxon>Paracoccaceae</taxon>
        <taxon>Yoonia</taxon>
    </lineage>
</organism>
<dbReference type="PANTHER" id="PTHR23088:SF50">
    <property type="entry name" value="HYDROLASE YHCX"/>
    <property type="match status" value="1"/>
</dbReference>
<evidence type="ECO:0000313" key="3">
    <source>
        <dbReference type="Proteomes" id="UP000244523"/>
    </source>
</evidence>
<sequence>MKIAAATYPIDWHDSWQSYVDKLSHWVETAEADLLVFPEYGGMELASFAGAAVAGDLQASIAAVSERVSEADALHAALASTHGCHILAASAPVVTADGVVNRARLFAPEGVMGYQDKQIMTRFEREIWDISSGGALQLFETALGRIAVLICYDAEFPLLAQAVIAAGAEIILVPSCTDSAHGFARVRIGAMARALEGQCITVQSPTTGNVDWSPAVDENVGAAGIFGPPDHGFPATGIMAEATLDRPGWTRAEVDLAAIHAVRRDGQVLNLAHWPEQLTRSQVQTVKIS</sequence>
<proteinExistence type="predicted"/>
<dbReference type="PANTHER" id="PTHR23088">
    <property type="entry name" value="NITRILASE-RELATED"/>
    <property type="match status" value="1"/>
</dbReference>
<name>A0A2T6KLX5_9RHOB</name>
<evidence type="ECO:0000259" key="1">
    <source>
        <dbReference type="PROSITE" id="PS50263"/>
    </source>
</evidence>
<evidence type="ECO:0000313" key="2">
    <source>
        <dbReference type="EMBL" id="PUB17219.1"/>
    </source>
</evidence>
<dbReference type="OrthoDB" id="9811121at2"/>
<dbReference type="AlphaFoldDB" id="A0A2T6KLX5"/>
<feature type="domain" description="CN hydrolase" evidence="1">
    <location>
        <begin position="1"/>
        <end position="256"/>
    </location>
</feature>
<dbReference type="Gene3D" id="3.60.110.10">
    <property type="entry name" value="Carbon-nitrogen hydrolase"/>
    <property type="match status" value="1"/>
</dbReference>
<dbReference type="PROSITE" id="PS50263">
    <property type="entry name" value="CN_HYDROLASE"/>
    <property type="match status" value="1"/>
</dbReference>
<gene>
    <name evidence="2" type="ORF">C8N45_102229</name>
</gene>
<dbReference type="EMBL" id="QBUD01000002">
    <property type="protein sequence ID" value="PUB17219.1"/>
    <property type="molecule type" value="Genomic_DNA"/>
</dbReference>
<dbReference type="InterPro" id="IPR003010">
    <property type="entry name" value="C-N_Hydrolase"/>
</dbReference>
<dbReference type="SUPFAM" id="SSF56317">
    <property type="entry name" value="Carbon-nitrogen hydrolase"/>
    <property type="match status" value="1"/>
</dbReference>
<dbReference type="Proteomes" id="UP000244523">
    <property type="component" value="Unassembled WGS sequence"/>
</dbReference>
<accession>A0A2T6KLX5</accession>
<dbReference type="GO" id="GO:0016787">
    <property type="term" value="F:hydrolase activity"/>
    <property type="evidence" value="ECO:0007669"/>
    <property type="project" value="UniProtKB-KW"/>
</dbReference>